<evidence type="ECO:0000256" key="1">
    <source>
        <dbReference type="ARBA" id="ARBA00004429"/>
    </source>
</evidence>
<evidence type="ECO:0000313" key="13">
    <source>
        <dbReference type="EMBL" id="ODR98438.1"/>
    </source>
</evidence>
<keyword evidence="4" id="KW-0997">Cell inner membrane</keyword>
<keyword evidence="14" id="KW-1185">Reference proteome</keyword>
<feature type="domain" description="Cytochrome c assembly protein" evidence="11">
    <location>
        <begin position="89"/>
        <end position="295"/>
    </location>
</feature>
<dbReference type="RefSeq" id="WP_069437896.1">
    <property type="nucleotide sequence ID" value="NZ_LPWG01000013.1"/>
</dbReference>
<dbReference type="Pfam" id="PF16327">
    <property type="entry name" value="CcmF_C"/>
    <property type="match status" value="1"/>
</dbReference>
<feature type="domain" description="Cytochrome c-type biogenesis protein CcmF C-terminal" evidence="12">
    <location>
        <begin position="315"/>
        <end position="640"/>
    </location>
</feature>
<evidence type="ECO:0000256" key="6">
    <source>
        <dbReference type="ARBA" id="ARBA00022748"/>
    </source>
</evidence>
<evidence type="ECO:0000256" key="2">
    <source>
        <dbReference type="ARBA" id="ARBA00009186"/>
    </source>
</evidence>
<dbReference type="OrthoDB" id="9761451at2"/>
<comment type="similarity">
    <text evidence="2">Belongs to the CcmF/CycK/Ccl1/NrfE/CcsA family.</text>
</comment>
<feature type="transmembrane region" description="Helical" evidence="10">
    <location>
        <begin position="175"/>
        <end position="195"/>
    </location>
</feature>
<feature type="transmembrane region" description="Helical" evidence="10">
    <location>
        <begin position="96"/>
        <end position="114"/>
    </location>
</feature>
<evidence type="ECO:0000256" key="10">
    <source>
        <dbReference type="SAM" id="Phobius"/>
    </source>
</evidence>
<feature type="transmembrane region" description="Helical" evidence="10">
    <location>
        <begin position="352"/>
        <end position="374"/>
    </location>
</feature>
<feature type="transmembrane region" description="Helical" evidence="10">
    <location>
        <begin position="312"/>
        <end position="331"/>
    </location>
</feature>
<feature type="transmembrane region" description="Helical" evidence="10">
    <location>
        <begin position="249"/>
        <end position="266"/>
    </location>
</feature>
<keyword evidence="5 10" id="KW-0812">Transmembrane</keyword>
<evidence type="ECO:0000256" key="4">
    <source>
        <dbReference type="ARBA" id="ARBA00022519"/>
    </source>
</evidence>
<evidence type="ECO:0000256" key="9">
    <source>
        <dbReference type="ARBA" id="ARBA00037230"/>
    </source>
</evidence>
<keyword evidence="3" id="KW-1003">Cell membrane</keyword>
<sequence>MIAETGHYALILALGVAIVQMVLPVIGTRFNDPRLAAVSVPAAQAQFILICIAFSALTAAYVTSDFSILNVWQNSHSAKPMLYKISAVWGNHEGSMVLWVLILALFGAAVATFGSNLPRQLQANVLAVQGSIAVAFLLFIVTTSNPFLRVDPAPFDGQGLNPVLQDPALAFHPPFLYAGYVGFSMAFSFAVAALIDGRIDAAWARWVRPWTLLAWMCLTLGIAMGSWWAYYELGWGGFWFWDPVENASFMPWLAGTALLHSALVMEKRDALKVWTILLAIITFSLSLMGTFLVRSGVLTSVHAFAVDPARGVFILGIMSVFIGGSFALFAWRAPLLSQGGLFAPISREGAWVLNNLLLTVACAAVFVGTLYPLALEAVTGEKISVGAPFFNLTFVPLIVPLLIAVPFGPLLAWKRGDLLGAAQRLTVAALVSLAAIIGVLALHQSGPWLAPLGIGLGLWLIMGALTELATRSKLFEASWAESRRRLRNLPRAAYGTALAHAGLGVMVLGLVATTAWRSERIEALAPGGTVDIAGYQLTFEGVKEGQGPNYKELAGIFQVTRDGQPVTTLVPSKRAYSVEKSATTEAGIHNSWRGDLYLVLGDPLKDGAYSVRAYFNPMVRLIWLGALFMFFGGAVSLSDRRLRVGAPKRAKAKTPTAVAAGE</sequence>
<dbReference type="AlphaFoldDB" id="A0A1E3VY22"/>
<dbReference type="InterPro" id="IPR003567">
    <property type="entry name" value="Cyt_c_biogenesis"/>
</dbReference>
<dbReference type="Proteomes" id="UP000094501">
    <property type="component" value="Unassembled WGS sequence"/>
</dbReference>
<feature type="transmembrane region" description="Helical" evidence="10">
    <location>
        <begin position="425"/>
        <end position="442"/>
    </location>
</feature>
<dbReference type="EMBL" id="LPWG01000013">
    <property type="protein sequence ID" value="ODR98438.1"/>
    <property type="molecule type" value="Genomic_DNA"/>
</dbReference>
<gene>
    <name evidence="13" type="ORF">AUC68_08365</name>
</gene>
<feature type="transmembrane region" description="Helical" evidence="10">
    <location>
        <begin position="448"/>
        <end position="470"/>
    </location>
</feature>
<evidence type="ECO:0000256" key="8">
    <source>
        <dbReference type="ARBA" id="ARBA00023136"/>
    </source>
</evidence>
<evidence type="ECO:0000259" key="11">
    <source>
        <dbReference type="Pfam" id="PF01578"/>
    </source>
</evidence>
<keyword evidence="6" id="KW-0201">Cytochrome c-type biogenesis</keyword>
<dbReference type="Pfam" id="PF01578">
    <property type="entry name" value="Cytochrom_C_asm"/>
    <property type="match status" value="1"/>
</dbReference>
<evidence type="ECO:0000259" key="12">
    <source>
        <dbReference type="Pfam" id="PF16327"/>
    </source>
</evidence>
<feature type="transmembrane region" description="Helical" evidence="10">
    <location>
        <begin position="273"/>
        <end position="292"/>
    </location>
</feature>
<dbReference type="PRINTS" id="PR01410">
    <property type="entry name" value="CCBIOGENESIS"/>
</dbReference>
<dbReference type="InterPro" id="IPR003568">
    <property type="entry name" value="Cyt_c_biogenesis_CcmF"/>
</dbReference>
<dbReference type="GO" id="GO:0005886">
    <property type="term" value="C:plasma membrane"/>
    <property type="evidence" value="ECO:0007669"/>
    <property type="project" value="UniProtKB-SubCell"/>
</dbReference>
<feature type="transmembrane region" description="Helical" evidence="10">
    <location>
        <begin position="207"/>
        <end position="229"/>
    </location>
</feature>
<evidence type="ECO:0000256" key="3">
    <source>
        <dbReference type="ARBA" id="ARBA00022475"/>
    </source>
</evidence>
<comment type="function">
    <text evidence="9">Required for the biogenesis of c-type cytochromes. Possible subunit of a heme lyase.</text>
</comment>
<accession>A0A1E3VY22</accession>
<dbReference type="GO" id="GO:0017004">
    <property type="term" value="P:cytochrome complex assembly"/>
    <property type="evidence" value="ECO:0007669"/>
    <property type="project" value="UniProtKB-KW"/>
</dbReference>
<keyword evidence="8 10" id="KW-0472">Membrane</keyword>
<organism evidence="13 14">
    <name type="scientific">Methyloceanibacter methanicus</name>
    <dbReference type="NCBI Taxonomy" id="1774968"/>
    <lineage>
        <taxon>Bacteria</taxon>
        <taxon>Pseudomonadati</taxon>
        <taxon>Pseudomonadota</taxon>
        <taxon>Alphaproteobacteria</taxon>
        <taxon>Hyphomicrobiales</taxon>
        <taxon>Hyphomicrobiaceae</taxon>
        <taxon>Methyloceanibacter</taxon>
    </lineage>
</organism>
<feature type="transmembrane region" description="Helical" evidence="10">
    <location>
        <begin position="121"/>
        <end position="141"/>
    </location>
</feature>
<dbReference type="InterPro" id="IPR032523">
    <property type="entry name" value="CcmF_C"/>
</dbReference>
<dbReference type="NCBIfam" id="NF007691">
    <property type="entry name" value="PRK10369.1"/>
    <property type="match status" value="1"/>
</dbReference>
<comment type="caution">
    <text evidence="13">The sequence shown here is derived from an EMBL/GenBank/DDBJ whole genome shotgun (WGS) entry which is preliminary data.</text>
</comment>
<evidence type="ECO:0000313" key="14">
    <source>
        <dbReference type="Proteomes" id="UP000094501"/>
    </source>
</evidence>
<evidence type="ECO:0000256" key="7">
    <source>
        <dbReference type="ARBA" id="ARBA00022989"/>
    </source>
</evidence>
<feature type="transmembrane region" description="Helical" evidence="10">
    <location>
        <begin position="6"/>
        <end position="26"/>
    </location>
</feature>
<feature type="transmembrane region" description="Helical" evidence="10">
    <location>
        <begin position="491"/>
        <end position="516"/>
    </location>
</feature>
<dbReference type="STRING" id="1774968.AUC68_08365"/>
<evidence type="ECO:0000256" key="5">
    <source>
        <dbReference type="ARBA" id="ARBA00022692"/>
    </source>
</evidence>
<dbReference type="NCBIfam" id="TIGR00353">
    <property type="entry name" value="nrfE"/>
    <property type="match status" value="1"/>
</dbReference>
<keyword evidence="7 10" id="KW-1133">Transmembrane helix</keyword>
<comment type="subcellular location">
    <subcellularLocation>
        <location evidence="1">Cell inner membrane</location>
        <topology evidence="1">Multi-pass membrane protein</topology>
    </subcellularLocation>
</comment>
<feature type="transmembrane region" description="Helical" evidence="10">
    <location>
        <begin position="47"/>
        <end position="72"/>
    </location>
</feature>
<dbReference type="GO" id="GO:0015232">
    <property type="term" value="F:heme transmembrane transporter activity"/>
    <property type="evidence" value="ECO:0007669"/>
    <property type="project" value="InterPro"/>
</dbReference>
<dbReference type="GO" id="GO:0020037">
    <property type="term" value="F:heme binding"/>
    <property type="evidence" value="ECO:0007669"/>
    <property type="project" value="InterPro"/>
</dbReference>
<proteinExistence type="inferred from homology"/>
<name>A0A1E3VY22_9HYPH</name>
<dbReference type="PANTHER" id="PTHR43653:SF1">
    <property type="entry name" value="CYTOCHROME C-TYPE BIOGENESIS PROTEIN CCMF"/>
    <property type="match status" value="1"/>
</dbReference>
<feature type="transmembrane region" description="Helical" evidence="10">
    <location>
        <begin position="621"/>
        <end position="639"/>
    </location>
</feature>
<dbReference type="PANTHER" id="PTHR43653">
    <property type="entry name" value="CYTOCHROME C ASSEMBLY PROTEIN-RELATED"/>
    <property type="match status" value="1"/>
</dbReference>
<dbReference type="InterPro" id="IPR002541">
    <property type="entry name" value="Cyt_c_assembly"/>
</dbReference>
<protein>
    <submittedName>
        <fullName evidence="13">Cytochrome C biogenesis protein CcmF</fullName>
    </submittedName>
</protein>
<feature type="transmembrane region" description="Helical" evidence="10">
    <location>
        <begin position="394"/>
        <end position="413"/>
    </location>
</feature>
<dbReference type="PRINTS" id="PR01411">
    <property type="entry name" value="CCMFBIOGNSIS"/>
</dbReference>
<reference evidence="13 14" key="1">
    <citation type="journal article" date="2016" name="Environ. Microbiol.">
        <title>New Methyloceanibacter diversity from North Sea sediments includes methanotroph containing solely the soluble methane monooxygenase.</title>
        <authorList>
            <person name="Vekeman B."/>
            <person name="Kerckhof F.M."/>
            <person name="Cremers G."/>
            <person name="de Vos P."/>
            <person name="Vandamme P."/>
            <person name="Boon N."/>
            <person name="Op den Camp H.J."/>
            <person name="Heylen K."/>
        </authorList>
    </citation>
    <scope>NUCLEOTIDE SEQUENCE [LARGE SCALE GENOMIC DNA]</scope>
    <source>
        <strain evidence="13 14">R-67174</strain>
    </source>
</reference>